<evidence type="ECO:0000313" key="7">
    <source>
        <dbReference type="Proteomes" id="UP001445076"/>
    </source>
</evidence>
<comment type="caution">
    <text evidence="6">The sequence shown here is derived from an EMBL/GenBank/DDBJ whole genome shotgun (WGS) entry which is preliminary data.</text>
</comment>
<dbReference type="InterPro" id="IPR003591">
    <property type="entry name" value="Leu-rich_rpt_typical-subtyp"/>
</dbReference>
<evidence type="ECO:0000256" key="3">
    <source>
        <dbReference type="SAM" id="Coils"/>
    </source>
</evidence>
<feature type="signal peptide" evidence="5">
    <location>
        <begin position="1"/>
        <end position="21"/>
    </location>
</feature>
<feature type="compositionally biased region" description="Acidic residues" evidence="4">
    <location>
        <begin position="730"/>
        <end position="745"/>
    </location>
</feature>
<evidence type="ECO:0000256" key="4">
    <source>
        <dbReference type="SAM" id="MobiDB-lite"/>
    </source>
</evidence>
<dbReference type="SMART" id="SM00369">
    <property type="entry name" value="LRR_TYP"/>
    <property type="match status" value="7"/>
</dbReference>
<sequence length="883" mass="99827">MSPSCLLFVLMGVGMVWTAPAQEDAGVVLETPAQECPRDCVCEHAPLKAASFVLTWMTSWGEDDLPEIHPNEVTEEVDAVWSTTARDAGVDVGVVGLHATCALMPDTNLTHLTHALPSNTMVLTMLQAVGSELVVVEVGQLTPLKELKALHLQGYARRSSKQVSGYFPNRVSDMVKHKEVVNIEEEEEQDLLLAISEDALIPLTNLQLLDLQYVRLVAAMEGGRPRRQTKPLLTSTLLDMPLTHFLSLTDQLDLDLPPGLLPDTPSSSPAAQPNSELEFVLLHDDEENLVPYEVFKTEVEVSLAPFVVQTQLKYLRVAHAKLDRIGTEFLTGLTSLHTLTLEYNHIKVLPTAMFTPTPNLRHLSIAHNDILALEGDNLAGLENLLTLDLDHNNLDRLGPGSFPSLPHLATLRLLNNPLAHIFPFTFANVNATEKLLLGSRYVSTEIHIDTFRQLGSLTKLQLENTTLLSLSRALLEGMPHLKELSIHGHVPSIDYDTFTLTPNLESLNLSHCHLNRLSLDAFFGLKSLRYLDLSHNGLTELSPGTFDHLSSLRELYLHHNDLTTLPLGIFLPLPAKLIQLYENPWHCTCDLLQLRPTLTNKVRQTVSTTCRWEEKSGTVCTAQRPVRLRYDSRVAPLCSTPVQYRNHGVFSVMTRQLKCPKHLWGPRLVRQRQRNAIRAQNRNANVPTRKPEVLMVEKKTSWLPLTAFSSPPHDIKDLLEIAEAEMPEEAFAPLEDDYEAEEDIEESKNREDEDGDDDDDDEEEDQVSVVQLTRDSEQLRHDEAWKSLSLSENSTTNSLLDAYRRKKLIMKAKFEADRQRHMRARQVSKQQLKKKLAVEKQRMKDQVKAERLLEQQRKEAEMAEFLKQQQLHQMMVVQRNTYL</sequence>
<feature type="compositionally biased region" description="Acidic residues" evidence="4">
    <location>
        <begin position="752"/>
        <end position="766"/>
    </location>
</feature>
<keyword evidence="7" id="KW-1185">Reference proteome</keyword>
<dbReference type="InterPro" id="IPR032675">
    <property type="entry name" value="LRR_dom_sf"/>
</dbReference>
<evidence type="ECO:0000256" key="2">
    <source>
        <dbReference type="ARBA" id="ARBA00022737"/>
    </source>
</evidence>
<feature type="chain" id="PRO_5043934500" description="LRRCT domain-containing protein" evidence="5">
    <location>
        <begin position="22"/>
        <end position="883"/>
    </location>
</feature>
<name>A0AAW0YL16_CHEQU</name>
<reference evidence="6 7" key="1">
    <citation type="journal article" date="2024" name="BMC Genomics">
        <title>Genome assembly of redclaw crayfish (Cherax quadricarinatus) provides insights into its immune adaptation and hypoxia tolerance.</title>
        <authorList>
            <person name="Liu Z."/>
            <person name="Zheng J."/>
            <person name="Li H."/>
            <person name="Fang K."/>
            <person name="Wang S."/>
            <person name="He J."/>
            <person name="Zhou D."/>
            <person name="Weng S."/>
            <person name="Chi M."/>
            <person name="Gu Z."/>
            <person name="He J."/>
            <person name="Li F."/>
            <person name="Wang M."/>
        </authorList>
    </citation>
    <scope>NUCLEOTIDE SEQUENCE [LARGE SCALE GENOMIC DNA]</scope>
    <source>
        <strain evidence="6">ZL_2023a</strain>
    </source>
</reference>
<dbReference type="Gene3D" id="3.80.10.10">
    <property type="entry name" value="Ribonuclease Inhibitor"/>
    <property type="match status" value="2"/>
</dbReference>
<dbReference type="EMBL" id="JARKIK010000004">
    <property type="protein sequence ID" value="KAK8752538.1"/>
    <property type="molecule type" value="Genomic_DNA"/>
</dbReference>
<dbReference type="PROSITE" id="PS51450">
    <property type="entry name" value="LRR"/>
    <property type="match status" value="3"/>
</dbReference>
<evidence type="ECO:0008006" key="8">
    <source>
        <dbReference type="Google" id="ProtNLM"/>
    </source>
</evidence>
<dbReference type="PANTHER" id="PTHR24366">
    <property type="entry name" value="IG(IMMUNOGLOBULIN) AND LRR(LEUCINE RICH REPEAT) DOMAINS"/>
    <property type="match status" value="1"/>
</dbReference>
<accession>A0AAW0YL16</accession>
<organism evidence="6 7">
    <name type="scientific">Cherax quadricarinatus</name>
    <name type="common">Australian red claw crayfish</name>
    <dbReference type="NCBI Taxonomy" id="27406"/>
    <lineage>
        <taxon>Eukaryota</taxon>
        <taxon>Metazoa</taxon>
        <taxon>Ecdysozoa</taxon>
        <taxon>Arthropoda</taxon>
        <taxon>Crustacea</taxon>
        <taxon>Multicrustacea</taxon>
        <taxon>Malacostraca</taxon>
        <taxon>Eumalacostraca</taxon>
        <taxon>Eucarida</taxon>
        <taxon>Decapoda</taxon>
        <taxon>Pleocyemata</taxon>
        <taxon>Astacidea</taxon>
        <taxon>Parastacoidea</taxon>
        <taxon>Parastacidae</taxon>
        <taxon>Cherax</taxon>
    </lineage>
</organism>
<dbReference type="Proteomes" id="UP001445076">
    <property type="component" value="Unassembled WGS sequence"/>
</dbReference>
<feature type="region of interest" description="Disordered" evidence="4">
    <location>
        <begin position="730"/>
        <end position="775"/>
    </location>
</feature>
<evidence type="ECO:0000256" key="5">
    <source>
        <dbReference type="SAM" id="SignalP"/>
    </source>
</evidence>
<dbReference type="InterPro" id="IPR001611">
    <property type="entry name" value="Leu-rich_rpt"/>
</dbReference>
<dbReference type="SUPFAM" id="SSF52058">
    <property type="entry name" value="L domain-like"/>
    <property type="match status" value="1"/>
</dbReference>
<protein>
    <recommendedName>
        <fullName evidence="8">LRRCT domain-containing protein</fullName>
    </recommendedName>
</protein>
<dbReference type="PANTHER" id="PTHR24366:SF96">
    <property type="entry name" value="LEUCINE RICH REPEAT CONTAINING 53"/>
    <property type="match status" value="1"/>
</dbReference>
<gene>
    <name evidence="6" type="ORF">OTU49_006045</name>
</gene>
<keyword evidence="3" id="KW-0175">Coiled coil</keyword>
<dbReference type="AlphaFoldDB" id="A0AAW0YL16"/>
<evidence type="ECO:0000256" key="1">
    <source>
        <dbReference type="ARBA" id="ARBA00022614"/>
    </source>
</evidence>
<keyword evidence="1" id="KW-0433">Leucine-rich repeat</keyword>
<keyword evidence="5" id="KW-0732">Signal</keyword>
<evidence type="ECO:0000313" key="6">
    <source>
        <dbReference type="EMBL" id="KAK8752538.1"/>
    </source>
</evidence>
<dbReference type="Pfam" id="PF13855">
    <property type="entry name" value="LRR_8"/>
    <property type="match status" value="2"/>
</dbReference>
<feature type="coiled-coil region" evidence="3">
    <location>
        <begin position="829"/>
        <end position="869"/>
    </location>
</feature>
<keyword evidence="2" id="KW-0677">Repeat</keyword>
<proteinExistence type="predicted"/>